<accession>A0A380CDW7</accession>
<dbReference type="InterPro" id="IPR022742">
    <property type="entry name" value="Hydrolase_4"/>
</dbReference>
<dbReference type="PANTHER" id="PTHR11614">
    <property type="entry name" value="PHOSPHOLIPASE-RELATED"/>
    <property type="match status" value="1"/>
</dbReference>
<proteinExistence type="predicted"/>
<evidence type="ECO:0000313" key="2">
    <source>
        <dbReference type="EMBL" id="GEQ00090.1"/>
    </source>
</evidence>
<dbReference type="EMBL" id="BKAV01000008">
    <property type="protein sequence ID" value="GEQ00090.1"/>
    <property type="molecule type" value="Genomic_DNA"/>
</dbReference>
<reference evidence="3 4" key="1">
    <citation type="submission" date="2018-06" db="EMBL/GenBank/DDBJ databases">
        <authorList>
            <consortium name="Pathogen Informatics"/>
            <person name="Doyle S."/>
        </authorList>
    </citation>
    <scope>NUCLEOTIDE SEQUENCE [LARGE SCALE GENOMIC DNA]</scope>
    <source>
        <strain evidence="3 4">NCTC12413</strain>
    </source>
</reference>
<dbReference type="RefSeq" id="WP_103387796.1">
    <property type="nucleotide sequence ID" value="NZ_BKAV01000008.1"/>
</dbReference>
<keyword evidence="5" id="KW-1185">Reference proteome</keyword>
<protein>
    <submittedName>
        <fullName evidence="3">Lysophospholipase</fullName>
        <ecNumber evidence="3">3.1.1.-</ecNumber>
    </submittedName>
</protein>
<dbReference type="AlphaFoldDB" id="A0A380CDW7"/>
<dbReference type="GO" id="GO:0016787">
    <property type="term" value="F:hydrolase activity"/>
    <property type="evidence" value="ECO:0007669"/>
    <property type="project" value="UniProtKB-KW"/>
</dbReference>
<evidence type="ECO:0000313" key="3">
    <source>
        <dbReference type="EMBL" id="SUJ17454.1"/>
    </source>
</evidence>
<organism evidence="3 4">
    <name type="scientific">Staphylococcus arlettae</name>
    <dbReference type="NCBI Taxonomy" id="29378"/>
    <lineage>
        <taxon>Bacteria</taxon>
        <taxon>Bacillati</taxon>
        <taxon>Bacillota</taxon>
        <taxon>Bacilli</taxon>
        <taxon>Bacillales</taxon>
        <taxon>Staphylococcaceae</taxon>
        <taxon>Staphylococcus</taxon>
    </lineage>
</organism>
<gene>
    <name evidence="3" type="primary">ytpA_1</name>
    <name evidence="3" type="ORF">NCTC12413_01155</name>
    <name evidence="2" type="ORF">SAR03_11270</name>
</gene>
<name>A0A380CDW7_9STAP</name>
<dbReference type="Proteomes" id="UP000254956">
    <property type="component" value="Unassembled WGS sequence"/>
</dbReference>
<dbReference type="Gene3D" id="3.40.50.1820">
    <property type="entry name" value="alpha/beta hydrolase"/>
    <property type="match status" value="1"/>
</dbReference>
<dbReference type="InterPro" id="IPR051044">
    <property type="entry name" value="MAG_DAG_Lipase"/>
</dbReference>
<evidence type="ECO:0000259" key="1">
    <source>
        <dbReference type="Pfam" id="PF12146"/>
    </source>
</evidence>
<dbReference type="InterPro" id="IPR029058">
    <property type="entry name" value="AB_hydrolase_fold"/>
</dbReference>
<dbReference type="PRINTS" id="PR00111">
    <property type="entry name" value="ABHYDROLASE"/>
</dbReference>
<dbReference type="EMBL" id="UGZE01000001">
    <property type="protein sequence ID" value="SUJ17454.1"/>
    <property type="molecule type" value="Genomic_DNA"/>
</dbReference>
<evidence type="ECO:0000313" key="4">
    <source>
        <dbReference type="Proteomes" id="UP000254956"/>
    </source>
</evidence>
<keyword evidence="3" id="KW-0378">Hydrolase</keyword>
<dbReference type="InterPro" id="IPR000073">
    <property type="entry name" value="AB_hydrolase_1"/>
</dbReference>
<reference evidence="2 5" key="2">
    <citation type="submission" date="2019-07" db="EMBL/GenBank/DDBJ databases">
        <title>Whole genome shotgun sequence of Staphylococcus arlettae NBRC 109765.</title>
        <authorList>
            <person name="Hosoyama A."/>
            <person name="Uohara A."/>
            <person name="Ohji S."/>
            <person name="Ichikawa N."/>
        </authorList>
    </citation>
    <scope>NUCLEOTIDE SEQUENCE [LARGE SCALE GENOMIC DNA]</scope>
    <source>
        <strain evidence="2 5">NBRC 109765</strain>
    </source>
</reference>
<dbReference type="EC" id="3.1.1.-" evidence="3"/>
<dbReference type="Proteomes" id="UP000321598">
    <property type="component" value="Unassembled WGS sequence"/>
</dbReference>
<dbReference type="OrthoDB" id="9806902at2"/>
<dbReference type="Pfam" id="PF12146">
    <property type="entry name" value="Hydrolase_4"/>
    <property type="match status" value="1"/>
</dbReference>
<dbReference type="SUPFAM" id="SSF53474">
    <property type="entry name" value="alpha/beta-Hydrolases"/>
    <property type="match status" value="1"/>
</dbReference>
<sequence>MWKWETENEAKGVVVIAHNMLEHTGRYAYLITMLRRNGYHVIMGDLPGQGQTARSNKGQIESFDVYHEHILDWIRIANEYKIPTYILGVGLGGLIVLNLLEKVEVPVEGLMLISPLLEFKKNNKVRKGKVISNIGRLVKDTRFNMGIEIEDLTRNEEVIQETKEDQLMLSKVSYNWYKQIVEVMKETVQHLQDIDPIPTLVMSASEDKISDIKVTEMLKDKVKTNELYYKVWPGFYHEIHNEPERDEVMRYILSFLNNSASTMGFIVNDENNVS</sequence>
<evidence type="ECO:0000313" key="5">
    <source>
        <dbReference type="Proteomes" id="UP000321598"/>
    </source>
</evidence>
<feature type="domain" description="Serine aminopeptidase S33" evidence="1">
    <location>
        <begin position="9"/>
        <end position="244"/>
    </location>
</feature>
<dbReference type="STRING" id="1212545.SARL_09332"/>